<gene>
    <name evidence="8" type="primary">GTF1</name>
    <name evidence="9" type="ORF">LANO_0F09780G</name>
</gene>
<reference evidence="10" key="1">
    <citation type="submission" date="2016-03" db="EMBL/GenBank/DDBJ databases">
        <authorList>
            <person name="Devillers Hugo."/>
        </authorList>
    </citation>
    <scope>NUCLEOTIDE SEQUENCE [LARGE SCALE GENOMIC DNA]</scope>
</reference>
<comment type="subunit">
    <text evidence="8">Subunit of the heterotrimeric GatFAB amidotransferase (AdT) complex, composed of A, B and F subunits.</text>
</comment>
<organism evidence="9 10">
    <name type="scientific">Lachancea nothofagi CBS 11611</name>
    <dbReference type="NCBI Taxonomy" id="1266666"/>
    <lineage>
        <taxon>Eukaryota</taxon>
        <taxon>Fungi</taxon>
        <taxon>Dikarya</taxon>
        <taxon>Ascomycota</taxon>
        <taxon>Saccharomycotina</taxon>
        <taxon>Saccharomycetes</taxon>
        <taxon>Saccharomycetales</taxon>
        <taxon>Saccharomycetaceae</taxon>
        <taxon>Lachancea</taxon>
    </lineage>
</organism>
<dbReference type="OrthoDB" id="4053592at2759"/>
<evidence type="ECO:0000256" key="7">
    <source>
        <dbReference type="ARBA" id="ARBA00023136"/>
    </source>
</evidence>
<evidence type="ECO:0000256" key="3">
    <source>
        <dbReference type="ARBA" id="ARBA00022792"/>
    </source>
</evidence>
<name>A0A1G4KA52_9SACH</name>
<dbReference type="EC" id="6.3.5.-" evidence="8"/>
<keyword evidence="3 8" id="KW-0999">Mitochondrion inner membrane</keyword>
<evidence type="ECO:0000256" key="2">
    <source>
        <dbReference type="ARBA" id="ARBA00022741"/>
    </source>
</evidence>
<comment type="subcellular location">
    <subcellularLocation>
        <location evidence="8">Mitochondrion inner membrane</location>
        <topology evidence="8">Peripheral membrane protein</topology>
        <orientation evidence="8">Matrix side</orientation>
    </subcellularLocation>
</comment>
<dbReference type="GO" id="GO:0050567">
    <property type="term" value="F:glutaminyl-tRNA synthase (glutamine-hydrolyzing) activity"/>
    <property type="evidence" value="ECO:0007669"/>
    <property type="project" value="UniProtKB-UniRule"/>
</dbReference>
<dbReference type="CDD" id="cd21422">
    <property type="entry name" value="GatF"/>
    <property type="match status" value="1"/>
</dbReference>
<proteinExistence type="inferred from homology"/>
<keyword evidence="5 8" id="KW-0648">Protein biosynthesis</keyword>
<keyword evidence="1 8" id="KW-0436">Ligase</keyword>
<comment type="similarity">
    <text evidence="8">Belongs to the GatF family.</text>
</comment>
<evidence type="ECO:0000256" key="6">
    <source>
        <dbReference type="ARBA" id="ARBA00023128"/>
    </source>
</evidence>
<keyword evidence="7 8" id="KW-0472">Membrane</keyword>
<evidence type="ECO:0000256" key="4">
    <source>
        <dbReference type="ARBA" id="ARBA00022840"/>
    </source>
</evidence>
<comment type="catalytic activity">
    <reaction evidence="8">
        <text>L-glutamyl-tRNA(Gln) + L-glutamine + ATP + H2O = L-glutaminyl-tRNA(Gln) + L-glutamate + ADP + phosphate + H(+)</text>
        <dbReference type="Rhea" id="RHEA:17521"/>
        <dbReference type="Rhea" id="RHEA-COMP:9681"/>
        <dbReference type="Rhea" id="RHEA-COMP:9684"/>
        <dbReference type="ChEBI" id="CHEBI:15377"/>
        <dbReference type="ChEBI" id="CHEBI:15378"/>
        <dbReference type="ChEBI" id="CHEBI:29985"/>
        <dbReference type="ChEBI" id="CHEBI:30616"/>
        <dbReference type="ChEBI" id="CHEBI:43474"/>
        <dbReference type="ChEBI" id="CHEBI:58359"/>
        <dbReference type="ChEBI" id="CHEBI:78520"/>
        <dbReference type="ChEBI" id="CHEBI:78521"/>
        <dbReference type="ChEBI" id="CHEBI:456216"/>
    </reaction>
</comment>
<evidence type="ECO:0000256" key="8">
    <source>
        <dbReference type="HAMAP-Rule" id="MF_03151"/>
    </source>
</evidence>
<dbReference type="GO" id="GO:0032543">
    <property type="term" value="P:mitochondrial translation"/>
    <property type="evidence" value="ECO:0007669"/>
    <property type="project" value="UniProtKB-UniRule"/>
</dbReference>
<evidence type="ECO:0000313" key="10">
    <source>
        <dbReference type="Proteomes" id="UP000189911"/>
    </source>
</evidence>
<evidence type="ECO:0000256" key="5">
    <source>
        <dbReference type="ARBA" id="ARBA00022917"/>
    </source>
</evidence>
<evidence type="ECO:0000256" key="1">
    <source>
        <dbReference type="ARBA" id="ARBA00022598"/>
    </source>
</evidence>
<dbReference type="GO" id="GO:0030956">
    <property type="term" value="C:glutamyl-tRNA(Gln) amidotransferase complex"/>
    <property type="evidence" value="ECO:0007669"/>
    <property type="project" value="UniProtKB-UniRule"/>
</dbReference>
<keyword evidence="4 8" id="KW-0067">ATP-binding</keyword>
<keyword evidence="10" id="KW-1185">Reference proteome</keyword>
<dbReference type="GO" id="GO:0005524">
    <property type="term" value="F:ATP binding"/>
    <property type="evidence" value="ECO:0007669"/>
    <property type="project" value="UniProtKB-KW"/>
</dbReference>
<dbReference type="GO" id="GO:0005743">
    <property type="term" value="C:mitochondrial inner membrane"/>
    <property type="evidence" value="ECO:0007669"/>
    <property type="project" value="UniProtKB-SubCell"/>
</dbReference>
<sequence length="165" mass="19518">MIYRIGSRAHVRNFVKSAIGPRFRDMTEIKKYVESPKWAVEEFLKQDDKEQIQHLPSEETVKRLLKLSGLPLENFDSIRNQLGRQLLFLDKLMTLDVDENIDPNHARILERHPQPLRYEELFRLAHNQRQEKSLGETDGSWESIKLATQSENGFYVLREALMKRE</sequence>
<dbReference type="EMBL" id="LT598452">
    <property type="protein sequence ID" value="SCV01025.1"/>
    <property type="molecule type" value="Genomic_DNA"/>
</dbReference>
<dbReference type="GO" id="GO:0070681">
    <property type="term" value="P:glutaminyl-tRNAGln biosynthesis via transamidation"/>
    <property type="evidence" value="ECO:0007669"/>
    <property type="project" value="UniProtKB-UniRule"/>
</dbReference>
<keyword evidence="2 8" id="KW-0547">Nucleotide-binding</keyword>
<dbReference type="AlphaFoldDB" id="A0A1G4KA52"/>
<dbReference type="Proteomes" id="UP000189911">
    <property type="component" value="Chromosome F"/>
</dbReference>
<comment type="function">
    <text evidence="8">Allows the formation of correctly charged Gln-tRNA(Gln) through the transamidation of misacylated Glu-tRNA(Gln) in the mitochondria. The reaction takes place in the presence of glutamine and ATP through an activated gamma-phospho-Glu-tRNA(Gln). Required for proper protein synthesis within the mitochondrion.</text>
</comment>
<dbReference type="Pfam" id="PF20977">
    <property type="entry name" value="GatF"/>
    <property type="match status" value="1"/>
</dbReference>
<evidence type="ECO:0000313" key="9">
    <source>
        <dbReference type="EMBL" id="SCV01025.1"/>
    </source>
</evidence>
<accession>A0A1G4KA52</accession>
<protein>
    <recommendedName>
        <fullName evidence="8">Glutamyl-tRNA(Gln) amidotransferase subunit F, mitochondrial</fullName>
        <shortName evidence="8">Glu-AdT subunit F</shortName>
        <ecNumber evidence="8">6.3.5.-</ecNumber>
    </recommendedName>
</protein>
<dbReference type="InterPro" id="IPR027499">
    <property type="entry name" value="GatF"/>
</dbReference>
<dbReference type="HAMAP" id="MF_03151">
    <property type="entry name" value="GatF"/>
    <property type="match status" value="1"/>
</dbReference>
<keyword evidence="6 8" id="KW-0496">Mitochondrion</keyword>